<keyword evidence="4" id="KW-1185">Reference proteome</keyword>
<feature type="domain" description="EAL" evidence="1">
    <location>
        <begin position="374"/>
        <end position="627"/>
    </location>
</feature>
<dbReference type="PROSITE" id="PS50883">
    <property type="entry name" value="EAL"/>
    <property type="match status" value="1"/>
</dbReference>
<dbReference type="NCBIfam" id="TIGR00254">
    <property type="entry name" value="GGDEF"/>
    <property type="match status" value="1"/>
</dbReference>
<evidence type="ECO:0000313" key="3">
    <source>
        <dbReference type="EMBL" id="MFA0568422.1"/>
    </source>
</evidence>
<sequence>MKKVNTLDLEIPDNMRVGWQNIVDLLAQITDVPAALVMRVHPESIEVFSTSKTEGNPYNVGDSETLGNGLYCETVINSQQILTIPNAQKDPEWANNPDIQLGMISYCGIPLLWPNGESFGTICILDSEENHYTPTYIKLLESFRVSIESQLTTLFQHAKLVQMNKELKSRVHTRTKDLASLNYSLSQEIDKRKAAEQKIYYQKSHDLGTGFLNRNTFEAHLNHQLLSKVRAPEQSFAVIHIGFTNGRRIQARYGYKALDKVLVEYRERLDCINDMDVIIGRPTSVDLAIAFSVKDLQHRLDELCNHLVEIGHSEFMIDSDKVHLHAFIGIATSNIDDDAESILQKASEAMIACKDSGQKFAYYSQSHSETQTHINKLESYLLQAVRNDDLMLYFQPKVCPVTHKWIGAEALLRWRHPVLGDISNETLIHMAEQNGLIFEVGSFVLRAAIEKAKEWSEYVDNFKMAVNVSAVQLKNAQFADQVIHLLETYHLPPHFLELEVTESGLIADEVVAKNTLDSLHQIGVTLSLDDFGTGYASFSYLKKFPFDFIKIDKSFIDQMQSSTDDVEIVRSIIQIAKKLDLKVVIEGIESEFQEQFIIKEGCDVGQGYLYGKPMPCQEFEQSLINQNYLGSTQYALT</sequence>
<dbReference type="InterPro" id="IPR029787">
    <property type="entry name" value="Nucleotide_cyclase"/>
</dbReference>
<dbReference type="SMART" id="SM00267">
    <property type="entry name" value="GGDEF"/>
    <property type="match status" value="1"/>
</dbReference>
<dbReference type="Pfam" id="PF00990">
    <property type="entry name" value="GGDEF"/>
    <property type="match status" value="1"/>
</dbReference>
<evidence type="ECO:0000313" key="4">
    <source>
        <dbReference type="Proteomes" id="UP001570417"/>
    </source>
</evidence>
<dbReference type="SUPFAM" id="SSF55781">
    <property type="entry name" value="GAF domain-like"/>
    <property type="match status" value="1"/>
</dbReference>
<dbReference type="PANTHER" id="PTHR33121">
    <property type="entry name" value="CYCLIC DI-GMP PHOSPHODIESTERASE PDEF"/>
    <property type="match status" value="1"/>
</dbReference>
<dbReference type="PANTHER" id="PTHR33121:SF71">
    <property type="entry name" value="OXYGEN SENSOR PROTEIN DOSP"/>
    <property type="match status" value="1"/>
</dbReference>
<evidence type="ECO:0000259" key="1">
    <source>
        <dbReference type="PROSITE" id="PS50883"/>
    </source>
</evidence>
<dbReference type="InterPro" id="IPR000160">
    <property type="entry name" value="GGDEF_dom"/>
</dbReference>
<dbReference type="SMART" id="SM00065">
    <property type="entry name" value="GAF"/>
    <property type="match status" value="1"/>
</dbReference>
<dbReference type="CDD" id="cd01948">
    <property type="entry name" value="EAL"/>
    <property type="match status" value="1"/>
</dbReference>
<dbReference type="InterPro" id="IPR050706">
    <property type="entry name" value="Cyclic-di-GMP_PDE-like"/>
</dbReference>
<gene>
    <name evidence="3" type="ORF">AB4566_09045</name>
</gene>
<dbReference type="InterPro" id="IPR043128">
    <property type="entry name" value="Rev_trsase/Diguanyl_cyclase"/>
</dbReference>
<organism evidence="3 4">
    <name type="scientific">Vibrio gallaecicus</name>
    <dbReference type="NCBI Taxonomy" id="552386"/>
    <lineage>
        <taxon>Bacteria</taxon>
        <taxon>Pseudomonadati</taxon>
        <taxon>Pseudomonadota</taxon>
        <taxon>Gammaproteobacteria</taxon>
        <taxon>Vibrionales</taxon>
        <taxon>Vibrionaceae</taxon>
        <taxon>Vibrio</taxon>
    </lineage>
</organism>
<evidence type="ECO:0000259" key="2">
    <source>
        <dbReference type="PROSITE" id="PS50887"/>
    </source>
</evidence>
<reference evidence="3 4" key="1">
    <citation type="journal article" date="2024" name="ISME J.">
        <title>Tailless and filamentous prophages are predominant in marine Vibrio.</title>
        <authorList>
            <person name="Steensen K."/>
            <person name="Seneca J."/>
            <person name="Bartlau N."/>
            <person name="Yu X.A."/>
            <person name="Hussain F.A."/>
            <person name="Polz M.F."/>
        </authorList>
    </citation>
    <scope>NUCLEOTIDE SEQUENCE [LARGE SCALE GENOMIC DNA]</scope>
    <source>
        <strain evidence="3 4">10N.222.51.A1</strain>
    </source>
</reference>
<dbReference type="Gene3D" id="3.20.20.450">
    <property type="entry name" value="EAL domain"/>
    <property type="match status" value="1"/>
</dbReference>
<dbReference type="SUPFAM" id="SSF141868">
    <property type="entry name" value="EAL domain-like"/>
    <property type="match status" value="1"/>
</dbReference>
<protein>
    <submittedName>
        <fullName evidence="3">EAL domain-containing protein</fullName>
    </submittedName>
</protein>
<dbReference type="SUPFAM" id="SSF55073">
    <property type="entry name" value="Nucleotide cyclase"/>
    <property type="match status" value="1"/>
</dbReference>
<dbReference type="Pfam" id="PF01590">
    <property type="entry name" value="GAF"/>
    <property type="match status" value="1"/>
</dbReference>
<dbReference type="Gene3D" id="3.30.450.40">
    <property type="match status" value="1"/>
</dbReference>
<proteinExistence type="predicted"/>
<dbReference type="Proteomes" id="UP001570417">
    <property type="component" value="Unassembled WGS sequence"/>
</dbReference>
<dbReference type="EMBL" id="JBFRUW010000023">
    <property type="protein sequence ID" value="MFA0568422.1"/>
    <property type="molecule type" value="Genomic_DNA"/>
</dbReference>
<feature type="domain" description="GGDEF" evidence="2">
    <location>
        <begin position="234"/>
        <end position="366"/>
    </location>
</feature>
<dbReference type="InterPro" id="IPR035919">
    <property type="entry name" value="EAL_sf"/>
</dbReference>
<dbReference type="SMART" id="SM00052">
    <property type="entry name" value="EAL"/>
    <property type="match status" value="1"/>
</dbReference>
<dbReference type="InterPro" id="IPR003018">
    <property type="entry name" value="GAF"/>
</dbReference>
<dbReference type="RefSeq" id="WP_137374208.1">
    <property type="nucleotide sequence ID" value="NZ_AP025491.1"/>
</dbReference>
<dbReference type="Gene3D" id="3.30.70.270">
    <property type="match status" value="1"/>
</dbReference>
<comment type="caution">
    <text evidence="3">The sequence shown here is derived from an EMBL/GenBank/DDBJ whole genome shotgun (WGS) entry which is preliminary data.</text>
</comment>
<name>A0ABV4NB74_9VIBR</name>
<accession>A0ABV4NB74</accession>
<dbReference type="Pfam" id="PF00563">
    <property type="entry name" value="EAL"/>
    <property type="match status" value="1"/>
</dbReference>
<dbReference type="InterPro" id="IPR029016">
    <property type="entry name" value="GAF-like_dom_sf"/>
</dbReference>
<dbReference type="PROSITE" id="PS50887">
    <property type="entry name" value="GGDEF"/>
    <property type="match status" value="1"/>
</dbReference>
<dbReference type="InterPro" id="IPR001633">
    <property type="entry name" value="EAL_dom"/>
</dbReference>